<evidence type="ECO:0000313" key="1">
    <source>
        <dbReference type="EMBL" id="KAI3683439.1"/>
    </source>
</evidence>
<gene>
    <name evidence="1" type="ORF">L1987_83942</name>
</gene>
<sequence length="118" mass="13943">MLPLGTFMRLLSVIKGYWELTTYKPLCRYRKLNLDLKIFVPRTQLHGLNTLTPRLWSNRKLQEMVPQSLMHLYLAKGIRAPYADMKARDAKRNKLVQSWYPSPCSIFWLTQLHLPLAQ</sequence>
<organism evidence="1 2">
    <name type="scientific">Smallanthus sonchifolius</name>
    <dbReference type="NCBI Taxonomy" id="185202"/>
    <lineage>
        <taxon>Eukaryota</taxon>
        <taxon>Viridiplantae</taxon>
        <taxon>Streptophyta</taxon>
        <taxon>Embryophyta</taxon>
        <taxon>Tracheophyta</taxon>
        <taxon>Spermatophyta</taxon>
        <taxon>Magnoliopsida</taxon>
        <taxon>eudicotyledons</taxon>
        <taxon>Gunneridae</taxon>
        <taxon>Pentapetalae</taxon>
        <taxon>asterids</taxon>
        <taxon>campanulids</taxon>
        <taxon>Asterales</taxon>
        <taxon>Asteraceae</taxon>
        <taxon>Asteroideae</taxon>
        <taxon>Heliantheae alliance</taxon>
        <taxon>Millerieae</taxon>
        <taxon>Smallanthus</taxon>
    </lineage>
</organism>
<dbReference type="Proteomes" id="UP001056120">
    <property type="component" value="Linkage Group LG28"/>
</dbReference>
<evidence type="ECO:0000313" key="2">
    <source>
        <dbReference type="Proteomes" id="UP001056120"/>
    </source>
</evidence>
<reference evidence="1 2" key="2">
    <citation type="journal article" date="2022" name="Mol. Ecol. Resour.">
        <title>The genomes of chicory, endive, great burdock and yacon provide insights into Asteraceae paleo-polyploidization history and plant inulin production.</title>
        <authorList>
            <person name="Fan W."/>
            <person name="Wang S."/>
            <person name="Wang H."/>
            <person name="Wang A."/>
            <person name="Jiang F."/>
            <person name="Liu H."/>
            <person name="Zhao H."/>
            <person name="Xu D."/>
            <person name="Zhang Y."/>
        </authorList>
    </citation>
    <scope>NUCLEOTIDE SEQUENCE [LARGE SCALE GENOMIC DNA]</scope>
    <source>
        <strain evidence="2">cv. Yunnan</strain>
        <tissue evidence="1">Leaves</tissue>
    </source>
</reference>
<name>A0ACB8YCK6_9ASTR</name>
<proteinExistence type="predicted"/>
<protein>
    <submittedName>
        <fullName evidence="1">Uncharacterized protein</fullName>
    </submittedName>
</protein>
<comment type="caution">
    <text evidence="1">The sequence shown here is derived from an EMBL/GenBank/DDBJ whole genome shotgun (WGS) entry which is preliminary data.</text>
</comment>
<reference evidence="2" key="1">
    <citation type="journal article" date="2022" name="Mol. Ecol. Resour.">
        <title>The genomes of chicory, endive, great burdock and yacon provide insights into Asteraceae palaeo-polyploidization history and plant inulin production.</title>
        <authorList>
            <person name="Fan W."/>
            <person name="Wang S."/>
            <person name="Wang H."/>
            <person name="Wang A."/>
            <person name="Jiang F."/>
            <person name="Liu H."/>
            <person name="Zhao H."/>
            <person name="Xu D."/>
            <person name="Zhang Y."/>
        </authorList>
    </citation>
    <scope>NUCLEOTIDE SEQUENCE [LARGE SCALE GENOMIC DNA]</scope>
    <source>
        <strain evidence="2">cv. Yunnan</strain>
    </source>
</reference>
<keyword evidence="2" id="KW-1185">Reference proteome</keyword>
<accession>A0ACB8YCK6</accession>
<dbReference type="EMBL" id="CM042045">
    <property type="protein sequence ID" value="KAI3683439.1"/>
    <property type="molecule type" value="Genomic_DNA"/>
</dbReference>